<dbReference type="EMBL" id="PPTP01000001">
    <property type="protein sequence ID" value="RDB57396.1"/>
    <property type="molecule type" value="Genomic_DNA"/>
</dbReference>
<evidence type="ECO:0000313" key="3">
    <source>
        <dbReference type="Proteomes" id="UP000253792"/>
    </source>
</evidence>
<comment type="caution">
    <text evidence="2">The sequence shown here is derived from an EMBL/GenBank/DDBJ whole genome shotgun (WGS) entry which is preliminary data.</text>
</comment>
<protein>
    <submittedName>
        <fullName evidence="2">Uncharacterized protein</fullName>
    </submittedName>
</protein>
<accession>A0A369LGP7</accession>
<organism evidence="2 3">
    <name type="scientific">Senegalimassilia anaerobia</name>
    <dbReference type="NCBI Taxonomy" id="1473216"/>
    <lineage>
        <taxon>Bacteria</taxon>
        <taxon>Bacillati</taxon>
        <taxon>Actinomycetota</taxon>
        <taxon>Coriobacteriia</taxon>
        <taxon>Coriobacteriales</taxon>
        <taxon>Coriobacteriaceae</taxon>
        <taxon>Senegalimassilia</taxon>
    </lineage>
</organism>
<evidence type="ECO:0000313" key="2">
    <source>
        <dbReference type="EMBL" id="RDB57396.1"/>
    </source>
</evidence>
<dbReference type="RefSeq" id="WP_114619922.1">
    <property type="nucleotide sequence ID" value="NZ_PPTP01000001.1"/>
</dbReference>
<feature type="compositionally biased region" description="Low complexity" evidence="1">
    <location>
        <begin position="107"/>
        <end position="121"/>
    </location>
</feature>
<gene>
    <name evidence="2" type="ORF">C1880_00775</name>
</gene>
<feature type="compositionally biased region" description="Basic and acidic residues" evidence="1">
    <location>
        <begin position="122"/>
        <end position="131"/>
    </location>
</feature>
<name>A0A369LGP7_9ACTN</name>
<sequence length="131" mass="13676">MNEHISVMTDFGELIATPFAGGISVDINLPDGKGSGQLAFIEAAPVELQDDYPTPVHVFTYDGRDSEPVHRTDVHLDGEAMTLDPVKGVPAHNAAQAHGGDRRPADLAKAASAAANRTASSHADEAGGIKH</sequence>
<dbReference type="OrthoDB" id="3199499at2"/>
<evidence type="ECO:0000256" key="1">
    <source>
        <dbReference type="SAM" id="MobiDB-lite"/>
    </source>
</evidence>
<dbReference type="Proteomes" id="UP000253792">
    <property type="component" value="Unassembled WGS sequence"/>
</dbReference>
<keyword evidence="3" id="KW-1185">Reference proteome</keyword>
<feature type="region of interest" description="Disordered" evidence="1">
    <location>
        <begin position="89"/>
        <end position="131"/>
    </location>
</feature>
<reference evidence="2 3" key="1">
    <citation type="journal article" date="2018" name="Elife">
        <title>Discovery and characterization of a prevalent human gut bacterial enzyme sufficient for the inactivation of a family of plant toxins.</title>
        <authorList>
            <person name="Koppel N."/>
            <person name="Bisanz J.E."/>
            <person name="Pandelia M.E."/>
            <person name="Turnbaugh P.J."/>
            <person name="Balskus E.P."/>
        </authorList>
    </citation>
    <scope>NUCLEOTIDE SEQUENCE [LARGE SCALE GENOMIC DNA]</scope>
    <source>
        <strain evidence="3">anaerobia AP69FAA</strain>
    </source>
</reference>
<dbReference type="AlphaFoldDB" id="A0A369LGP7"/>
<proteinExistence type="predicted"/>